<evidence type="ECO:0000313" key="3">
    <source>
        <dbReference type="Proteomes" id="UP000580856"/>
    </source>
</evidence>
<dbReference type="GO" id="GO:0004619">
    <property type="term" value="F:phosphoglycerate mutase activity"/>
    <property type="evidence" value="ECO:0007669"/>
    <property type="project" value="UniProtKB-EC"/>
</dbReference>
<accession>A0A846QDK3</accession>
<feature type="binding site" evidence="1">
    <location>
        <begin position="6"/>
        <end position="12"/>
    </location>
    <ligand>
        <name>substrate</name>
    </ligand>
</feature>
<gene>
    <name evidence="2" type="ORF">GGQ74_000098</name>
</gene>
<dbReference type="GO" id="GO:0005737">
    <property type="term" value="C:cytoplasm"/>
    <property type="evidence" value="ECO:0007669"/>
    <property type="project" value="TreeGrafter"/>
</dbReference>
<dbReference type="CDD" id="cd07067">
    <property type="entry name" value="HP_PGM_like"/>
    <property type="match status" value="1"/>
</dbReference>
<evidence type="ECO:0000256" key="1">
    <source>
        <dbReference type="PIRSR" id="PIRSR613078-2"/>
    </source>
</evidence>
<feature type="binding site" evidence="1">
    <location>
        <position position="55"/>
    </location>
    <ligand>
        <name>substrate</name>
    </ligand>
</feature>
<dbReference type="Proteomes" id="UP000580856">
    <property type="component" value="Unassembled WGS sequence"/>
</dbReference>
<dbReference type="Pfam" id="PF00300">
    <property type="entry name" value="His_Phos_1"/>
    <property type="match status" value="1"/>
</dbReference>
<dbReference type="InterPro" id="IPR050275">
    <property type="entry name" value="PGM_Phosphatase"/>
</dbReference>
<dbReference type="AlphaFoldDB" id="A0A846QDK3"/>
<name>A0A846QDK3_9BACT</name>
<evidence type="ECO:0000313" key="2">
    <source>
        <dbReference type="EMBL" id="NJB66458.1"/>
    </source>
</evidence>
<keyword evidence="3" id="KW-1185">Reference proteome</keyword>
<comment type="caution">
    <text evidence="2">The sequence shown here is derived from an EMBL/GenBank/DDBJ whole genome shotgun (WGS) entry which is preliminary data.</text>
</comment>
<dbReference type="InterPro" id="IPR013078">
    <property type="entry name" value="His_Pase_superF_clade-1"/>
</dbReference>
<dbReference type="InterPro" id="IPR029033">
    <property type="entry name" value="His_PPase_superfam"/>
</dbReference>
<dbReference type="PIRSF" id="PIRSF000709">
    <property type="entry name" value="6PFK_2-Ptase"/>
    <property type="match status" value="1"/>
</dbReference>
<dbReference type="EC" id="5.4.2.12" evidence="2"/>
<keyword evidence="2" id="KW-0413">Isomerase</keyword>
<reference evidence="2 3" key="1">
    <citation type="submission" date="2020-03" db="EMBL/GenBank/DDBJ databases">
        <title>Genomic Encyclopedia of Type Strains, Phase IV (KMG-IV): sequencing the most valuable type-strain genomes for metagenomic binning, comparative biology and taxonomic classification.</title>
        <authorList>
            <person name="Goeker M."/>
        </authorList>
    </citation>
    <scope>NUCLEOTIDE SEQUENCE [LARGE SCALE GENOMIC DNA]</scope>
    <source>
        <strain evidence="2 3">DSM 24233</strain>
    </source>
</reference>
<dbReference type="PANTHER" id="PTHR48100">
    <property type="entry name" value="BROAD-SPECIFICITY PHOSPHATASE YOR283W-RELATED"/>
    <property type="match status" value="1"/>
</dbReference>
<dbReference type="Gene3D" id="3.40.50.1240">
    <property type="entry name" value="Phosphoglycerate mutase-like"/>
    <property type="match status" value="1"/>
</dbReference>
<dbReference type="SUPFAM" id="SSF53254">
    <property type="entry name" value="Phosphoglycerate mutase-like"/>
    <property type="match status" value="1"/>
</dbReference>
<sequence>MIILVRHGEAENAAGRAIGRTDPPLSPRGEEQALRAAEALRDVEISTIVTSPLSRTRRTADVIGGVCGLEPLLRPALAEIDLGEWDGMRFEDIRNTRPAEFAARGRDIAGYRPPGGESFTDLARRVMPEFEALCAMPGTTLAVTHAGVIRVILAQTLGMPLAKIFALTPLHCHMTIIDTTRATPRLTAFNLPPTTEAVTVTVATLTNIQG</sequence>
<dbReference type="EMBL" id="JAATJA010000001">
    <property type="protein sequence ID" value="NJB66458.1"/>
    <property type="molecule type" value="Genomic_DNA"/>
</dbReference>
<dbReference type="GO" id="GO:0016791">
    <property type="term" value="F:phosphatase activity"/>
    <property type="evidence" value="ECO:0007669"/>
    <property type="project" value="TreeGrafter"/>
</dbReference>
<dbReference type="RefSeq" id="WP_167939595.1">
    <property type="nucleotide sequence ID" value="NZ_JAATJA010000001.1"/>
</dbReference>
<protein>
    <submittedName>
        <fullName evidence="2">Putative phosphoglycerate mutase</fullName>
        <ecNumber evidence="2">5.4.2.12</ecNumber>
    </submittedName>
</protein>
<proteinExistence type="predicted"/>
<dbReference type="PANTHER" id="PTHR48100:SF1">
    <property type="entry name" value="HISTIDINE PHOSPHATASE FAMILY PROTEIN-RELATED"/>
    <property type="match status" value="1"/>
</dbReference>
<organism evidence="2 3">
    <name type="scientific">Desulfobaculum xiamenense</name>
    <dbReference type="NCBI Taxonomy" id="995050"/>
    <lineage>
        <taxon>Bacteria</taxon>
        <taxon>Pseudomonadati</taxon>
        <taxon>Thermodesulfobacteriota</taxon>
        <taxon>Desulfovibrionia</taxon>
        <taxon>Desulfovibrionales</taxon>
        <taxon>Desulfovibrionaceae</taxon>
        <taxon>Desulfobaculum</taxon>
    </lineage>
</organism>
<dbReference type="SMART" id="SM00855">
    <property type="entry name" value="PGAM"/>
    <property type="match status" value="1"/>
</dbReference>